<keyword evidence="2" id="KW-0560">Oxidoreductase</keyword>
<keyword evidence="8" id="KW-1185">Reference proteome</keyword>
<evidence type="ECO:0000313" key="8">
    <source>
        <dbReference type="Proteomes" id="UP000526408"/>
    </source>
</evidence>
<evidence type="ECO:0000259" key="3">
    <source>
        <dbReference type="Pfam" id="PF01571"/>
    </source>
</evidence>
<sequence length="1013" mass="109616">MSTRLPTGGRLIDRTAKIAFTFNGKRLQGHPGDTLASALLASGQTILGRSFKYHRPRGVVASGAEEPNALVNLGRGPTHEPNQRATVTELFDGLTATSQNHWPSLEWDIGEVNAALARFLPAGFYYKTFIHPRPFWKHVFEPFIRQSAGLGKAPDPKHQDPDRYEHFYAHTDVVIAGGGIAGLQAALEAGRAGATVILCEQTAHWGGRAPVDGVEIDGQPAEDWINDTVQALEGMENVHLRLRTMVAGVYDHGYVIAYERVTDHAPDPDAPRHRLWRIRAGRIIAATGALERPLSFPGNDKPRVMLASAMRDYLVNWGVSPGDRTVVVTNNDDAYRTALAIKAAGLDVPCIVDARETADGPLVQEARARGIRVLTGMGIANVKGLRGVVAVQLGRQAGEGTVVEDVVCDAVAMSGGWSPVVHLWSHCGGKLSWDAAGAFFRPDPDRPPTNQHGEGFVVCAGAADGALHASETLENASTTARKTLASIGKLAPDAAVSKATAAAEAPLAPVWIMPQGAGPKKRAKMWLDFQNDVKVSDVQLAAREGYESVEHTKRYTTLGMATDQGKLSNINGLAVLADALGEDIPRVGTTTFRPPYTPISMGAIAGEARGAIFQPLRRTPIHGWHEANGAHWEPVGHWRRPYCFPRKGESHRDAVNREITATRTSLGLLDASTLGKIVVKGPDAGRFLDMLYTNMMSTLKPGKCRYGLMCSENGFLMDDGVVARLDEDTFLCHTTTGGADRIHAHMEDWLQTEWWDWKVYTANVTEQWAQIAVVGPKARAVLDKLGADIDLSDAALPFMAWAEGRIGGIDARVFRISFSGELSFEVAVPASLGRAFWDKLLEAGAEFGATPYGTEALHVMRAEKGFIMIGDETDGTVIPQDLGLDWAISKKKDDYLGKRAQERAHMTDPARWKLVGLETLDGSVLPDGSYALAEGVNENGQGNTQGRVTSTYYSPTLGRGIAMGLVLNGPDRMGEVITFNTTKKTVKGEAPKTVQARIVSPVFYDPEGEKQNV</sequence>
<dbReference type="Proteomes" id="UP000526408">
    <property type="component" value="Unassembled WGS sequence"/>
</dbReference>
<dbReference type="PRINTS" id="PR00368">
    <property type="entry name" value="FADPNR"/>
</dbReference>
<dbReference type="RefSeq" id="WP_168624649.1">
    <property type="nucleotide sequence ID" value="NZ_JAAZQQ010000006.1"/>
</dbReference>
<feature type="domain" description="SoxA A3" evidence="6">
    <location>
        <begin position="524"/>
        <end position="606"/>
    </location>
</feature>
<evidence type="ECO:0000256" key="1">
    <source>
        <dbReference type="ARBA" id="ARBA00008609"/>
    </source>
</evidence>
<feature type="domain" description="Aminomethyltransferase C-terminal" evidence="5">
    <location>
        <begin position="913"/>
        <end position="1005"/>
    </location>
</feature>
<evidence type="ECO:0000256" key="2">
    <source>
        <dbReference type="ARBA" id="ARBA00023002"/>
    </source>
</evidence>
<comment type="caution">
    <text evidence="7">The sequence shown here is derived from an EMBL/GenBank/DDBJ whole genome shotgun (WGS) entry which is preliminary data.</text>
</comment>
<feature type="domain" description="FAD/NAD(P)-binding" evidence="4">
    <location>
        <begin position="172"/>
        <end position="423"/>
    </location>
</feature>
<organism evidence="7 8">
    <name type="scientific">Roseicyclus persicicus</name>
    <dbReference type="NCBI Taxonomy" id="2650661"/>
    <lineage>
        <taxon>Bacteria</taxon>
        <taxon>Pseudomonadati</taxon>
        <taxon>Pseudomonadota</taxon>
        <taxon>Alphaproteobacteria</taxon>
        <taxon>Rhodobacterales</taxon>
        <taxon>Roseobacteraceae</taxon>
        <taxon>Roseicyclus</taxon>
    </lineage>
</organism>
<feature type="domain" description="GCVT N-terminal" evidence="3">
    <location>
        <begin position="621"/>
        <end position="892"/>
    </location>
</feature>
<reference evidence="7 8" key="1">
    <citation type="submission" date="2020-04" db="EMBL/GenBank/DDBJ databases">
        <authorList>
            <person name="Yoon J."/>
        </authorList>
    </citation>
    <scope>NUCLEOTIDE SEQUENCE [LARGE SCALE GENOMIC DNA]</scope>
    <source>
        <strain evidence="7 8">KMU-115</strain>
    </source>
</reference>
<dbReference type="PANTHER" id="PTHR43757">
    <property type="entry name" value="AMINOMETHYLTRANSFERASE"/>
    <property type="match status" value="1"/>
</dbReference>
<dbReference type="Pfam" id="PF07992">
    <property type="entry name" value="Pyr_redox_2"/>
    <property type="match status" value="1"/>
</dbReference>
<dbReference type="Pfam" id="PF17806">
    <property type="entry name" value="SO_alpha_A3"/>
    <property type="match status" value="1"/>
</dbReference>
<dbReference type="NCBIfam" id="TIGR01372">
    <property type="entry name" value="soxA"/>
    <property type="match status" value="1"/>
</dbReference>
<dbReference type="PIRSF" id="PIRSF037980">
    <property type="entry name" value="SoxA"/>
    <property type="match status" value="1"/>
</dbReference>
<dbReference type="InterPro" id="IPR006277">
    <property type="entry name" value="Sarcosine_oxidase_asu"/>
</dbReference>
<dbReference type="SUPFAM" id="SSF101790">
    <property type="entry name" value="Aminomethyltransferase beta-barrel domain"/>
    <property type="match status" value="1"/>
</dbReference>
<dbReference type="Gene3D" id="3.50.50.60">
    <property type="entry name" value="FAD/NAD(P)-binding domain"/>
    <property type="match status" value="1"/>
</dbReference>
<dbReference type="InterPro" id="IPR028896">
    <property type="entry name" value="GcvT/YgfZ/DmdA"/>
</dbReference>
<dbReference type="Pfam" id="PF01571">
    <property type="entry name" value="GCV_T"/>
    <property type="match status" value="1"/>
</dbReference>
<dbReference type="InterPro" id="IPR036188">
    <property type="entry name" value="FAD/NAD-bd_sf"/>
</dbReference>
<dbReference type="Pfam" id="PF08669">
    <property type="entry name" value="GCV_T_C"/>
    <property type="match status" value="1"/>
</dbReference>
<dbReference type="GO" id="GO:0008115">
    <property type="term" value="F:sarcosine oxidase activity"/>
    <property type="evidence" value="ECO:0007669"/>
    <property type="project" value="InterPro"/>
</dbReference>
<dbReference type="SUPFAM" id="SSF51905">
    <property type="entry name" value="FAD/NAD(P)-binding domain"/>
    <property type="match status" value="1"/>
</dbReference>
<dbReference type="EMBL" id="JAAZQQ010000006">
    <property type="protein sequence ID" value="NKX46268.1"/>
    <property type="molecule type" value="Genomic_DNA"/>
</dbReference>
<dbReference type="InterPro" id="IPR042204">
    <property type="entry name" value="2Fe-2S-bd_N"/>
</dbReference>
<dbReference type="InterPro" id="IPR023753">
    <property type="entry name" value="FAD/NAD-binding_dom"/>
</dbReference>
<evidence type="ECO:0000313" key="7">
    <source>
        <dbReference type="EMBL" id="NKX46268.1"/>
    </source>
</evidence>
<dbReference type="Gene3D" id="3.10.20.440">
    <property type="entry name" value="2Fe-2S iron-sulphur cluster binding domain, sarcosine oxidase, alpha subunit, N-terminal domain"/>
    <property type="match status" value="1"/>
</dbReference>
<dbReference type="InterPro" id="IPR006222">
    <property type="entry name" value="GCVT_N"/>
</dbReference>
<proteinExistence type="inferred from homology"/>
<accession>A0A7X6H337</accession>
<evidence type="ECO:0000259" key="5">
    <source>
        <dbReference type="Pfam" id="PF08669"/>
    </source>
</evidence>
<comment type="similarity">
    <text evidence="1">Belongs to the GcvT family.</text>
</comment>
<dbReference type="InterPro" id="IPR029043">
    <property type="entry name" value="GcvT/YgfZ_C"/>
</dbReference>
<evidence type="ECO:0000259" key="6">
    <source>
        <dbReference type="Pfam" id="PF17806"/>
    </source>
</evidence>
<dbReference type="PANTHER" id="PTHR43757:SF2">
    <property type="entry name" value="AMINOMETHYLTRANSFERASE, MITOCHONDRIAL"/>
    <property type="match status" value="1"/>
</dbReference>
<dbReference type="InterPro" id="IPR027266">
    <property type="entry name" value="TrmE/GcvT-like"/>
</dbReference>
<gene>
    <name evidence="7" type="ORF">HCU73_16870</name>
</gene>
<dbReference type="Gene3D" id="3.30.1360.120">
    <property type="entry name" value="Probable tRNA modification gtpase trme, domain 1"/>
    <property type="match status" value="1"/>
</dbReference>
<dbReference type="PRINTS" id="PR00411">
    <property type="entry name" value="PNDRDTASEI"/>
</dbReference>
<dbReference type="InterPro" id="IPR041117">
    <property type="entry name" value="SoxA_A3"/>
</dbReference>
<dbReference type="GO" id="GO:0046653">
    <property type="term" value="P:tetrahydrofolate metabolic process"/>
    <property type="evidence" value="ECO:0007669"/>
    <property type="project" value="InterPro"/>
</dbReference>
<dbReference type="AlphaFoldDB" id="A0A7X6H337"/>
<dbReference type="Pfam" id="PF13510">
    <property type="entry name" value="Fer2_4"/>
    <property type="match status" value="1"/>
</dbReference>
<evidence type="ECO:0000259" key="4">
    <source>
        <dbReference type="Pfam" id="PF07992"/>
    </source>
</evidence>
<protein>
    <submittedName>
        <fullName evidence="7">Sarcosine oxidase subunit alpha family protein</fullName>
    </submittedName>
</protein>
<name>A0A7X6H337_9RHOB</name>
<dbReference type="SUPFAM" id="SSF103025">
    <property type="entry name" value="Folate-binding domain"/>
    <property type="match status" value="1"/>
</dbReference>
<dbReference type="InterPro" id="IPR013977">
    <property type="entry name" value="GcvT_C"/>
</dbReference>